<evidence type="ECO:0000313" key="2">
    <source>
        <dbReference type="EMBL" id="SFF23859.1"/>
    </source>
</evidence>
<dbReference type="Gene3D" id="3.40.430.10">
    <property type="entry name" value="Dihydrofolate Reductase, subunit A"/>
    <property type="match status" value="1"/>
</dbReference>
<dbReference type="SUPFAM" id="SSF53597">
    <property type="entry name" value="Dihydrofolate reductase-like"/>
    <property type="match status" value="1"/>
</dbReference>
<proteinExistence type="predicted"/>
<name>A0A1I2H3F3_9BACT</name>
<dbReference type="EMBL" id="FOLQ01000037">
    <property type="protein sequence ID" value="SFF23859.1"/>
    <property type="molecule type" value="Genomic_DNA"/>
</dbReference>
<dbReference type="InterPro" id="IPR002734">
    <property type="entry name" value="RibDG_C"/>
</dbReference>
<keyword evidence="3" id="KW-1185">Reference proteome</keyword>
<accession>A0A1I2H3F3</accession>
<dbReference type="Pfam" id="PF01872">
    <property type="entry name" value="RibD_C"/>
    <property type="match status" value="1"/>
</dbReference>
<dbReference type="STRING" id="662367.SAMN05216167_13732"/>
<sequence>MRSLIAIEYVSVDGVMENPVWTSPYFNEEVGAFQRDQLFASDGLLLGRVTYQGMAAAWPTVRDTDGFAERINGLPKYVASRSLQPTEWNTRLLRGDLVEAVGELKQQAGQNVLIYGSGEVVNTLMAHQLIDEYHLLVHPLVLGRGKQLFTGGNQVALSLVASQITQTGVVLLTYRPQ</sequence>
<dbReference type="AlphaFoldDB" id="A0A1I2H3F3"/>
<feature type="domain" description="Bacterial bifunctional deaminase-reductase C-terminal" evidence="1">
    <location>
        <begin position="5"/>
        <end position="170"/>
    </location>
</feature>
<dbReference type="PANTHER" id="PTHR38011:SF11">
    <property type="entry name" value="2,5-DIAMINO-6-RIBOSYLAMINO-4(3H)-PYRIMIDINONE 5'-PHOSPHATE REDUCTASE"/>
    <property type="match status" value="1"/>
</dbReference>
<dbReference type="Proteomes" id="UP000198598">
    <property type="component" value="Unassembled WGS sequence"/>
</dbReference>
<protein>
    <submittedName>
        <fullName evidence="2">Dihydrofolate reductase</fullName>
    </submittedName>
</protein>
<evidence type="ECO:0000259" key="1">
    <source>
        <dbReference type="Pfam" id="PF01872"/>
    </source>
</evidence>
<dbReference type="GO" id="GO:0008703">
    <property type="term" value="F:5-amino-6-(5-phosphoribosylamino)uracil reductase activity"/>
    <property type="evidence" value="ECO:0007669"/>
    <property type="project" value="InterPro"/>
</dbReference>
<reference evidence="2 3" key="1">
    <citation type="submission" date="2016-10" db="EMBL/GenBank/DDBJ databases">
        <authorList>
            <person name="de Groot N.N."/>
        </authorList>
    </citation>
    <scope>NUCLEOTIDE SEQUENCE [LARGE SCALE GENOMIC DNA]</scope>
    <source>
        <strain evidence="2 3">DSM 26130</strain>
    </source>
</reference>
<dbReference type="InterPro" id="IPR050765">
    <property type="entry name" value="Riboflavin_Biosynth_HTPR"/>
</dbReference>
<evidence type="ECO:0000313" key="3">
    <source>
        <dbReference type="Proteomes" id="UP000198598"/>
    </source>
</evidence>
<dbReference type="GO" id="GO:0009231">
    <property type="term" value="P:riboflavin biosynthetic process"/>
    <property type="evidence" value="ECO:0007669"/>
    <property type="project" value="InterPro"/>
</dbReference>
<dbReference type="InterPro" id="IPR024072">
    <property type="entry name" value="DHFR-like_dom_sf"/>
</dbReference>
<dbReference type="PANTHER" id="PTHR38011">
    <property type="entry name" value="DIHYDROFOLATE REDUCTASE FAMILY PROTEIN (AFU_ORTHOLOGUE AFUA_8G06820)"/>
    <property type="match status" value="1"/>
</dbReference>
<dbReference type="OrthoDB" id="195113at2"/>
<dbReference type="RefSeq" id="WP_093834689.1">
    <property type="nucleotide sequence ID" value="NZ_FOLQ01000037.1"/>
</dbReference>
<organism evidence="2 3">
    <name type="scientific">Spirosoma endophyticum</name>
    <dbReference type="NCBI Taxonomy" id="662367"/>
    <lineage>
        <taxon>Bacteria</taxon>
        <taxon>Pseudomonadati</taxon>
        <taxon>Bacteroidota</taxon>
        <taxon>Cytophagia</taxon>
        <taxon>Cytophagales</taxon>
        <taxon>Cytophagaceae</taxon>
        <taxon>Spirosoma</taxon>
    </lineage>
</organism>
<gene>
    <name evidence="2" type="ORF">SAMN05216167_13732</name>
</gene>